<gene>
    <name evidence="2" type="ORF">NUM_04390</name>
</gene>
<name>A0A8J4A556_9ACTN</name>
<feature type="region of interest" description="Disordered" evidence="1">
    <location>
        <begin position="95"/>
        <end position="151"/>
    </location>
</feature>
<evidence type="ECO:0000313" key="2">
    <source>
        <dbReference type="EMBL" id="GIL25184.1"/>
    </source>
</evidence>
<reference evidence="3" key="1">
    <citation type="journal article" date="2021" name="Int. J. Syst. Evol. Microbiol.">
        <title>Actinocatenispora comari sp. nov., an endophytic actinomycete isolated from aerial parts of Comarum salesowianum.</title>
        <authorList>
            <person name="Oyunbileg N."/>
            <person name="Iizaka Y."/>
            <person name="Hamada M."/>
            <person name="Davaapurev B.O."/>
            <person name="Fukumoto A."/>
            <person name="Tsetseg B."/>
            <person name="Kato F."/>
            <person name="Tamura T."/>
            <person name="Batkhuu J."/>
            <person name="Anzai Y."/>
        </authorList>
    </citation>
    <scope>NUCLEOTIDE SEQUENCE [LARGE SCALE GENOMIC DNA]</scope>
    <source>
        <strain evidence="3">NUM-2625</strain>
    </source>
</reference>
<comment type="caution">
    <text evidence="2">The sequence shown here is derived from an EMBL/GenBank/DDBJ whole genome shotgun (WGS) entry which is preliminary data.</text>
</comment>
<dbReference type="Proteomes" id="UP000614996">
    <property type="component" value="Unassembled WGS sequence"/>
</dbReference>
<dbReference type="AlphaFoldDB" id="A0A8J4A556"/>
<organism evidence="2 3">
    <name type="scientific">Actinocatenispora comari</name>
    <dbReference type="NCBI Taxonomy" id="2807577"/>
    <lineage>
        <taxon>Bacteria</taxon>
        <taxon>Bacillati</taxon>
        <taxon>Actinomycetota</taxon>
        <taxon>Actinomycetes</taxon>
        <taxon>Micromonosporales</taxon>
        <taxon>Micromonosporaceae</taxon>
        <taxon>Actinocatenispora</taxon>
    </lineage>
</organism>
<accession>A0A8J4A556</accession>
<protein>
    <submittedName>
        <fullName evidence="2">Uncharacterized protein</fullName>
    </submittedName>
</protein>
<proteinExistence type="predicted"/>
<evidence type="ECO:0000313" key="3">
    <source>
        <dbReference type="Proteomes" id="UP000614996"/>
    </source>
</evidence>
<keyword evidence="3" id="KW-1185">Reference proteome</keyword>
<evidence type="ECO:0000256" key="1">
    <source>
        <dbReference type="SAM" id="MobiDB-lite"/>
    </source>
</evidence>
<dbReference type="RefSeq" id="WP_207122818.1">
    <property type="nucleotide sequence ID" value="NZ_BOPO01000004.1"/>
</dbReference>
<dbReference type="EMBL" id="BOPO01000004">
    <property type="protein sequence ID" value="GIL25184.1"/>
    <property type="molecule type" value="Genomic_DNA"/>
</dbReference>
<sequence length="345" mass="37945">MNHQNHWYGHAHVLARYCGLAAPPRIWGYLQHGWNVHDGYGADDGPAPGVPRLVWSDGPRRRGMLAGRRGYRVIGAPFAYLLATPEPARRVPLSADHGRRRRTVPTAPGLPSTVDGARRGTAPASTVDGARRGTPPASTVDGARRPTVPASTVDGARRGTIYYPFHGWEAQAVFGDHRALAAEIAARAEPPVTICLYWLEFRHPQLRELYESFGFRVITHGPRGGHYQGTDPWFLNRQLAELRAHRWVAANRLCTAVLYGAAAGCRVGVYGDPMMIENEHPAYGGIARIRRLWPELHAPEVDPGYAAEVARQELGVRHVAPPAELADLLGWPPLRRPATRTESVA</sequence>